<gene>
    <name evidence="1" type="ORF">SAMN05444280_12527</name>
</gene>
<accession>A0A1M6L120</accession>
<reference evidence="1 2" key="1">
    <citation type="submission" date="2016-11" db="EMBL/GenBank/DDBJ databases">
        <authorList>
            <person name="Jaros S."/>
            <person name="Januszkiewicz K."/>
            <person name="Wedrychowicz H."/>
        </authorList>
    </citation>
    <scope>NUCLEOTIDE SEQUENCE [LARGE SCALE GENOMIC DNA]</scope>
    <source>
        <strain evidence="1 2">DSM 27063</strain>
    </source>
</reference>
<dbReference type="STRING" id="1168035.SAMN05444280_12527"/>
<proteinExistence type="predicted"/>
<protein>
    <recommendedName>
        <fullName evidence="3">Outer membrane protein beta-barrel domain-containing protein</fullName>
    </recommendedName>
</protein>
<dbReference type="RefSeq" id="WP_073171242.1">
    <property type="nucleotide sequence ID" value="NZ_FQZE01000025.1"/>
</dbReference>
<dbReference type="EMBL" id="FQZE01000025">
    <property type="protein sequence ID" value="SHJ64826.1"/>
    <property type="molecule type" value="Genomic_DNA"/>
</dbReference>
<evidence type="ECO:0000313" key="1">
    <source>
        <dbReference type="EMBL" id="SHJ64826.1"/>
    </source>
</evidence>
<evidence type="ECO:0000313" key="2">
    <source>
        <dbReference type="Proteomes" id="UP000184050"/>
    </source>
</evidence>
<dbReference type="Proteomes" id="UP000184050">
    <property type="component" value="Unassembled WGS sequence"/>
</dbReference>
<dbReference type="AlphaFoldDB" id="A0A1M6L120"/>
<evidence type="ECO:0008006" key="3">
    <source>
        <dbReference type="Google" id="ProtNLM"/>
    </source>
</evidence>
<dbReference type="OrthoDB" id="981167at2"/>
<keyword evidence="2" id="KW-1185">Reference proteome</keyword>
<organism evidence="1 2">
    <name type="scientific">Tangfeifania diversioriginum</name>
    <dbReference type="NCBI Taxonomy" id="1168035"/>
    <lineage>
        <taxon>Bacteria</taxon>
        <taxon>Pseudomonadati</taxon>
        <taxon>Bacteroidota</taxon>
        <taxon>Bacteroidia</taxon>
        <taxon>Marinilabiliales</taxon>
        <taxon>Prolixibacteraceae</taxon>
        <taxon>Tangfeifania</taxon>
    </lineage>
</organism>
<sequence>MKRILVIAAFLLFSGLLFGQGFNQAVGIRGGIFNPGIEYRYYLNDSQSLKALLSNRYANDLRGLQLHALTEFYEYDLFDFSYQLVVYYGFGVHVGYESWDVLKTSNNASWYDTKTAFVTGVDGLVGAEYLFYDFPVTAGLEIKPYIDVFGKRGIGIQIFDIAFTIKYLF</sequence>
<name>A0A1M6L120_9BACT</name>